<evidence type="ECO:0000256" key="2">
    <source>
        <dbReference type="ARBA" id="ARBA00022980"/>
    </source>
</evidence>
<dbReference type="InterPro" id="IPR038551">
    <property type="entry name" value="Ribosomal_eS26_sf"/>
</dbReference>
<dbReference type="PANTHER" id="PTHR12538:SF0">
    <property type="entry name" value="40S RIBOSOMAL PROTEIN S26"/>
    <property type="match status" value="1"/>
</dbReference>
<accession>A0ABN9T8P1</accession>
<dbReference type="Proteomes" id="UP001189429">
    <property type="component" value="Unassembled WGS sequence"/>
</dbReference>
<dbReference type="InterPro" id="IPR047864">
    <property type="entry name" value="Ribosomal_eS26_CS"/>
</dbReference>
<dbReference type="Pfam" id="PF01283">
    <property type="entry name" value="Ribosomal_S26e"/>
    <property type="match status" value="1"/>
</dbReference>
<dbReference type="EMBL" id="CAUYUJ010014449">
    <property type="protein sequence ID" value="CAK0841361.1"/>
    <property type="molecule type" value="Genomic_DNA"/>
</dbReference>
<keyword evidence="3" id="KW-0687">Ribonucleoprotein</keyword>
<organism evidence="5 6">
    <name type="scientific">Prorocentrum cordatum</name>
    <dbReference type="NCBI Taxonomy" id="2364126"/>
    <lineage>
        <taxon>Eukaryota</taxon>
        <taxon>Sar</taxon>
        <taxon>Alveolata</taxon>
        <taxon>Dinophyceae</taxon>
        <taxon>Prorocentrales</taxon>
        <taxon>Prorocentraceae</taxon>
        <taxon>Prorocentrum</taxon>
    </lineage>
</organism>
<feature type="region of interest" description="Disordered" evidence="4">
    <location>
        <begin position="194"/>
        <end position="281"/>
    </location>
</feature>
<feature type="region of interest" description="Disordered" evidence="4">
    <location>
        <begin position="1"/>
        <end position="67"/>
    </location>
</feature>
<feature type="region of interest" description="Disordered" evidence="4">
    <location>
        <begin position="467"/>
        <end position="486"/>
    </location>
</feature>
<keyword evidence="6" id="KW-1185">Reference proteome</keyword>
<evidence type="ECO:0008006" key="7">
    <source>
        <dbReference type="Google" id="ProtNLM"/>
    </source>
</evidence>
<dbReference type="Gene3D" id="3.30.1740.20">
    <property type="entry name" value="Ribosomal protein S26e"/>
    <property type="match status" value="1"/>
</dbReference>
<dbReference type="PROSITE" id="PS00733">
    <property type="entry name" value="RIBOSOMAL_S26E"/>
    <property type="match status" value="1"/>
</dbReference>
<sequence>MESARQSPRIIRGDCPRMSKRIRRAQRRDGADEAVAAGLGRRQPPWQPDPGAWPSAQGGAPAGDAAAGPREASNYFVVARLGRDEFWTEAGSGGPDLGQLAWTGGNRCAFARAGGRPSLSLELRASCGPRGERSLGEAEARRLAAACLRALAARLLCALAARCVSDVSVTAMLEHKRCAGAQGQRDRVDIAAAVGSGNNYGRPPEHWNDQGQRDRGALVQRAARANAGLLPSGSAPTPRRPQRTAGPPPAPAARREPAASAPAGGPRRAAPRGDGAARGPQGDGLCAAGVGAQQLRWCARRGGAASGLRYPRYPSVARRRGARVWSAGEPSLHNGTDESPPLLLSMVGEVFDGGAYRDFSGRDSSRAMATGEFKEASLLQKLRETEAAQQRNDQLVSQLKRRFRGCNRRTKGNNGTESWRDDTYHGLCSWPSCLFFSLPGRRKEEAYCACAAQPAREEVETEQAELRARPQAGSARAGLRDEGEKEAQKLAAVRQHRRRNNGRSKHGHGHSAIVRCCNCGRCVPKDKAIKRFQVRNMVDASSQRDIRDASVYQTFMLPKLYMKMLYCVSCAIHGRVVRVRNKVLRASPEGRIYVRPTFGKGGGKGN</sequence>
<evidence type="ECO:0000313" key="6">
    <source>
        <dbReference type="Proteomes" id="UP001189429"/>
    </source>
</evidence>
<feature type="compositionally biased region" description="Low complexity" evidence="4">
    <location>
        <begin position="258"/>
        <end position="281"/>
    </location>
</feature>
<evidence type="ECO:0000256" key="3">
    <source>
        <dbReference type="ARBA" id="ARBA00023274"/>
    </source>
</evidence>
<dbReference type="InterPro" id="IPR000892">
    <property type="entry name" value="Ribosomal_eS26"/>
</dbReference>
<evidence type="ECO:0000313" key="5">
    <source>
        <dbReference type="EMBL" id="CAK0841361.1"/>
    </source>
</evidence>
<protein>
    <recommendedName>
        <fullName evidence="7">40S ribosomal protein S26</fullName>
    </recommendedName>
</protein>
<keyword evidence="2" id="KW-0689">Ribosomal protein</keyword>
<comment type="caution">
    <text evidence="5">The sequence shown here is derived from an EMBL/GenBank/DDBJ whole genome shotgun (WGS) entry which is preliminary data.</text>
</comment>
<reference evidence="5" key="1">
    <citation type="submission" date="2023-10" db="EMBL/GenBank/DDBJ databases">
        <authorList>
            <person name="Chen Y."/>
            <person name="Shah S."/>
            <person name="Dougan E. K."/>
            <person name="Thang M."/>
            <person name="Chan C."/>
        </authorList>
    </citation>
    <scope>NUCLEOTIDE SEQUENCE [LARGE SCALE GENOMIC DNA]</scope>
</reference>
<proteinExistence type="inferred from homology"/>
<dbReference type="Gene3D" id="3.10.120.10">
    <property type="entry name" value="Cytochrome b5-like heme/steroid binding domain"/>
    <property type="match status" value="1"/>
</dbReference>
<feature type="compositionally biased region" description="Basic and acidic residues" evidence="4">
    <location>
        <begin position="203"/>
        <end position="216"/>
    </location>
</feature>
<comment type="similarity">
    <text evidence="1">Belongs to the eukaryotic ribosomal protein eS26 family.</text>
</comment>
<evidence type="ECO:0000256" key="4">
    <source>
        <dbReference type="SAM" id="MobiDB-lite"/>
    </source>
</evidence>
<evidence type="ECO:0000256" key="1">
    <source>
        <dbReference type="ARBA" id="ARBA00008596"/>
    </source>
</evidence>
<dbReference type="InterPro" id="IPR036400">
    <property type="entry name" value="Cyt_B5-like_heme/steroid_sf"/>
</dbReference>
<name>A0ABN9T8P1_9DINO</name>
<feature type="compositionally biased region" description="Low complexity" evidence="4">
    <location>
        <begin position="54"/>
        <end position="67"/>
    </location>
</feature>
<gene>
    <name evidence="5" type="ORF">PCOR1329_LOCUS36580</name>
</gene>
<dbReference type="PANTHER" id="PTHR12538">
    <property type="entry name" value="40S RIBOSOMAL PROTEIN S26"/>
    <property type="match status" value="1"/>
</dbReference>